<keyword evidence="2" id="KW-1185">Reference proteome</keyword>
<organism evidence="1 2">
    <name type="scientific">Flagellimonas nanhaiensis</name>
    <dbReference type="NCBI Taxonomy" id="2292706"/>
    <lineage>
        <taxon>Bacteria</taxon>
        <taxon>Pseudomonadati</taxon>
        <taxon>Bacteroidota</taxon>
        <taxon>Flavobacteriia</taxon>
        <taxon>Flavobacteriales</taxon>
        <taxon>Flavobacteriaceae</taxon>
        <taxon>Flagellimonas</taxon>
    </lineage>
</organism>
<accession>A0A371JSW2</accession>
<dbReference type="InterPro" id="IPR011008">
    <property type="entry name" value="Dimeric_a/b-barrel"/>
</dbReference>
<evidence type="ECO:0008006" key="3">
    <source>
        <dbReference type="Google" id="ProtNLM"/>
    </source>
</evidence>
<gene>
    <name evidence="1" type="ORF">DX873_01525</name>
</gene>
<dbReference type="Proteomes" id="UP000261828">
    <property type="component" value="Unassembled WGS sequence"/>
</dbReference>
<evidence type="ECO:0000313" key="2">
    <source>
        <dbReference type="Proteomes" id="UP000261828"/>
    </source>
</evidence>
<evidence type="ECO:0000313" key="1">
    <source>
        <dbReference type="EMBL" id="RDY60888.1"/>
    </source>
</evidence>
<reference evidence="1 2" key="1">
    <citation type="submission" date="2018-08" db="EMBL/GenBank/DDBJ databases">
        <title>Muricauda nanhaiensis sp. nov., isolated from seawater of the South China Sea.</title>
        <authorList>
            <person name="Dang Y."/>
        </authorList>
    </citation>
    <scope>NUCLEOTIDE SEQUENCE [LARGE SCALE GENOMIC DNA]</scope>
    <source>
        <strain evidence="1 2">SM1704</strain>
    </source>
</reference>
<proteinExistence type="predicted"/>
<name>A0A371JSW2_9FLAO</name>
<dbReference type="PROSITE" id="PS51257">
    <property type="entry name" value="PROKAR_LIPOPROTEIN"/>
    <property type="match status" value="1"/>
</dbReference>
<dbReference type="EMBL" id="QTJX01000001">
    <property type="protein sequence ID" value="RDY60888.1"/>
    <property type="molecule type" value="Genomic_DNA"/>
</dbReference>
<protein>
    <recommendedName>
        <fullName evidence="3">ABM domain-containing protein</fullName>
    </recommendedName>
</protein>
<dbReference type="AlphaFoldDB" id="A0A371JSW2"/>
<sequence length="245" mass="28490">MIRTTVAVIAMSILIFSCSRKQKPNSNNHENKMENVETNQVYEIAIYQIKDEVHEFKRIHSGALDHLSSYQGFIDSKSYENINNPNMYMDMVLWESIEQAKNAQEKFEQGSTQVVGEFLSSMNAPIFFDHVKVLENGNLKFREVEENGILEFASFHINSGALEQFNKDRMNMMNYIGENYSNFKQVKTVQSIADKTLIIDIAHWGSATECHKAQQELEQHELFLQFASSFDPNKEMMMEFFKQIR</sequence>
<comment type="caution">
    <text evidence="1">The sequence shown here is derived from an EMBL/GenBank/DDBJ whole genome shotgun (WGS) entry which is preliminary data.</text>
</comment>
<dbReference type="SUPFAM" id="SSF54909">
    <property type="entry name" value="Dimeric alpha+beta barrel"/>
    <property type="match status" value="1"/>
</dbReference>
<dbReference type="Gene3D" id="3.30.70.100">
    <property type="match status" value="1"/>
</dbReference>